<protein>
    <submittedName>
        <fullName evidence="2">Uncharacterized protein</fullName>
    </submittedName>
</protein>
<evidence type="ECO:0000313" key="3">
    <source>
        <dbReference type="Proteomes" id="UP001369086"/>
    </source>
</evidence>
<keyword evidence="3" id="KW-1185">Reference proteome</keyword>
<sequence length="67" mass="7595">MALVARRSGRGCLKQSHPLPAGQPREATERGHHPRALPRRAEDQRCQKQTECAEFSSTPAENWECLR</sequence>
<dbReference type="EMBL" id="JAHFZB010000007">
    <property type="protein sequence ID" value="KAK6487794.1"/>
    <property type="molecule type" value="Genomic_DNA"/>
</dbReference>
<evidence type="ECO:0000256" key="1">
    <source>
        <dbReference type="SAM" id="MobiDB-lite"/>
    </source>
</evidence>
<gene>
    <name evidence="2" type="ORF">HHUSO_G9075</name>
</gene>
<organism evidence="2 3">
    <name type="scientific">Huso huso</name>
    <name type="common">Beluga</name>
    <name type="synonym">Acipenser huso</name>
    <dbReference type="NCBI Taxonomy" id="61971"/>
    <lineage>
        <taxon>Eukaryota</taxon>
        <taxon>Metazoa</taxon>
        <taxon>Chordata</taxon>
        <taxon>Craniata</taxon>
        <taxon>Vertebrata</taxon>
        <taxon>Euteleostomi</taxon>
        <taxon>Actinopterygii</taxon>
        <taxon>Chondrostei</taxon>
        <taxon>Acipenseriformes</taxon>
        <taxon>Acipenseridae</taxon>
        <taxon>Huso</taxon>
    </lineage>
</organism>
<comment type="caution">
    <text evidence="2">The sequence shown here is derived from an EMBL/GenBank/DDBJ whole genome shotgun (WGS) entry which is preliminary data.</text>
</comment>
<evidence type="ECO:0000313" key="2">
    <source>
        <dbReference type="EMBL" id="KAK6487794.1"/>
    </source>
</evidence>
<reference evidence="2 3" key="1">
    <citation type="submission" date="2021-05" db="EMBL/GenBank/DDBJ databases">
        <authorList>
            <person name="Zahm M."/>
            <person name="Klopp C."/>
            <person name="Cabau C."/>
            <person name="Kuhl H."/>
            <person name="Suciu R."/>
            <person name="Ciorpac M."/>
            <person name="Holostenco D."/>
            <person name="Gessner J."/>
            <person name="Wuertz S."/>
            <person name="Hohne C."/>
            <person name="Stock M."/>
            <person name="Gislard M."/>
            <person name="Lluch J."/>
            <person name="Milhes M."/>
            <person name="Lampietro C."/>
            <person name="Lopez Roques C."/>
            <person name="Donnadieu C."/>
            <person name="Du K."/>
            <person name="Schartl M."/>
            <person name="Guiguen Y."/>
        </authorList>
    </citation>
    <scope>NUCLEOTIDE SEQUENCE [LARGE SCALE GENOMIC DNA]</scope>
    <source>
        <strain evidence="2">Hh-F2</strain>
        <tissue evidence="2">Blood</tissue>
    </source>
</reference>
<name>A0ABR0ZSK3_HUSHU</name>
<proteinExistence type="predicted"/>
<feature type="region of interest" description="Disordered" evidence="1">
    <location>
        <begin position="1"/>
        <end position="44"/>
    </location>
</feature>
<dbReference type="Proteomes" id="UP001369086">
    <property type="component" value="Unassembled WGS sequence"/>
</dbReference>
<accession>A0ABR0ZSK3</accession>